<name>A0A8H8UJM4_9HELO</name>
<dbReference type="EMBL" id="QGMI01000105">
    <property type="protein sequence ID" value="TVY47195.1"/>
    <property type="molecule type" value="Genomic_DNA"/>
</dbReference>
<feature type="domain" description="Thioesterase" evidence="1">
    <location>
        <begin position="162"/>
        <end position="217"/>
    </location>
</feature>
<dbReference type="SUPFAM" id="SSF54637">
    <property type="entry name" value="Thioesterase/thiol ester dehydrase-isomerase"/>
    <property type="match status" value="1"/>
</dbReference>
<dbReference type="Gene3D" id="3.10.129.10">
    <property type="entry name" value="Hotdog Thioesterase"/>
    <property type="match status" value="1"/>
</dbReference>
<dbReference type="InterPro" id="IPR052061">
    <property type="entry name" value="PTE-AB_protein"/>
</dbReference>
<comment type="caution">
    <text evidence="2">The sequence shown here is derived from an EMBL/GenBank/DDBJ whole genome shotgun (WGS) entry which is preliminary data.</text>
</comment>
<evidence type="ECO:0000259" key="1">
    <source>
        <dbReference type="Pfam" id="PF03061"/>
    </source>
</evidence>
<dbReference type="Pfam" id="PF03061">
    <property type="entry name" value="4HBT"/>
    <property type="match status" value="1"/>
</dbReference>
<evidence type="ECO:0000313" key="2">
    <source>
        <dbReference type="EMBL" id="TVY47195.1"/>
    </source>
</evidence>
<evidence type="ECO:0000313" key="3">
    <source>
        <dbReference type="Proteomes" id="UP000443090"/>
    </source>
</evidence>
<accession>A0A8H8UJM4</accession>
<proteinExistence type="predicted"/>
<keyword evidence="3" id="KW-1185">Reference proteome</keyword>
<gene>
    <name evidence="2" type="ORF">LOCC1_G003433</name>
</gene>
<dbReference type="OrthoDB" id="506431at2759"/>
<dbReference type="InterPro" id="IPR006683">
    <property type="entry name" value="Thioestr_dom"/>
</dbReference>
<protein>
    <recommendedName>
        <fullName evidence="1">Thioesterase domain-containing protein</fullName>
    </recommendedName>
</protein>
<dbReference type="PANTHER" id="PTHR47260">
    <property type="entry name" value="UPF0644 PROTEIN PB2B4.06"/>
    <property type="match status" value="1"/>
</dbReference>
<organism evidence="2 3">
    <name type="scientific">Lachnellula occidentalis</name>
    <dbReference type="NCBI Taxonomy" id="215460"/>
    <lineage>
        <taxon>Eukaryota</taxon>
        <taxon>Fungi</taxon>
        <taxon>Dikarya</taxon>
        <taxon>Ascomycota</taxon>
        <taxon>Pezizomycotina</taxon>
        <taxon>Leotiomycetes</taxon>
        <taxon>Helotiales</taxon>
        <taxon>Lachnaceae</taxon>
        <taxon>Lachnellula</taxon>
    </lineage>
</organism>
<dbReference type="AlphaFoldDB" id="A0A8H8UJM4"/>
<reference evidence="2 3" key="1">
    <citation type="submission" date="2018-05" db="EMBL/GenBank/DDBJ databases">
        <title>Genome sequencing and assembly of the regulated plant pathogen Lachnellula willkommii and related sister species for the development of diagnostic species identification markers.</title>
        <authorList>
            <person name="Giroux E."/>
            <person name="Bilodeau G."/>
        </authorList>
    </citation>
    <scope>NUCLEOTIDE SEQUENCE [LARGE SCALE GENOMIC DNA]</scope>
    <source>
        <strain evidence="2 3">CBS 160.35</strain>
    </source>
</reference>
<sequence>MPASQAPPSPLTHNQPLPNPLAHFHSIPWCHALLTHRSILHIAIRPIPDRTALASTESSLVRETLNTPRTVYACVTFLLYVKEFQPDGASISKEEKEAARKTEMQARGEEKENPFQEYGALVDLRDGVNGYKGTAHGGFSGWCWMRLWGLRRMLRLISLTGMHTRVEHGALTASLTVNFKKPLYTPRVVVVRGRVVDKKGRKLTVKGSLADGEGNVLAEADGVWIMANGDIGRWTDAKL</sequence>
<dbReference type="Proteomes" id="UP000443090">
    <property type="component" value="Unassembled WGS sequence"/>
</dbReference>
<dbReference type="PANTHER" id="PTHR47260:SF3">
    <property type="entry name" value="THIOESTERASE FAMILY PROTEIN (AFU_ORTHOLOGUE AFUA_7G03960)"/>
    <property type="match status" value="1"/>
</dbReference>
<dbReference type="InterPro" id="IPR029069">
    <property type="entry name" value="HotDog_dom_sf"/>
</dbReference>